<organism evidence="2 3">
    <name type="scientific">Alkalibacter saccharofermentans DSM 14828</name>
    <dbReference type="NCBI Taxonomy" id="1120975"/>
    <lineage>
        <taxon>Bacteria</taxon>
        <taxon>Bacillati</taxon>
        <taxon>Bacillota</taxon>
        <taxon>Clostridia</taxon>
        <taxon>Eubacteriales</taxon>
        <taxon>Eubacteriaceae</taxon>
        <taxon>Alkalibacter</taxon>
    </lineage>
</organism>
<dbReference type="GO" id="GO:0005840">
    <property type="term" value="C:ribosome"/>
    <property type="evidence" value="ECO:0007669"/>
    <property type="project" value="UniProtKB-KW"/>
</dbReference>
<feature type="domain" description="Ribosomal protein eL8/eL30/eS12/Gadd45" evidence="1">
    <location>
        <begin position="3"/>
        <end position="71"/>
    </location>
</feature>
<sequence>MVEKEMNRETLKLVVVATDTSDRIWAKYERFCKEKGIPALRASTKEELGKAVGKKAAAVAGFKDQNQSDNLVKLYENLKETGGVL</sequence>
<dbReference type="Gene3D" id="3.30.1330.30">
    <property type="match status" value="1"/>
</dbReference>
<keyword evidence="3" id="KW-1185">Reference proteome</keyword>
<dbReference type="EMBL" id="FQTU01000001">
    <property type="protein sequence ID" value="SHE27825.1"/>
    <property type="molecule type" value="Genomic_DNA"/>
</dbReference>
<dbReference type="STRING" id="1120975.SAMN02746064_00111"/>
<proteinExistence type="predicted"/>
<name>A0A1M4S6M5_9FIRM</name>
<reference evidence="2 3" key="1">
    <citation type="submission" date="2016-11" db="EMBL/GenBank/DDBJ databases">
        <authorList>
            <person name="Jaros S."/>
            <person name="Januszkiewicz K."/>
            <person name="Wedrychowicz H."/>
        </authorList>
    </citation>
    <scope>NUCLEOTIDE SEQUENCE [LARGE SCALE GENOMIC DNA]</scope>
    <source>
        <strain evidence="2 3">DSM 14828</strain>
    </source>
</reference>
<evidence type="ECO:0000313" key="2">
    <source>
        <dbReference type="EMBL" id="SHE27825.1"/>
    </source>
</evidence>
<dbReference type="InterPro" id="IPR004038">
    <property type="entry name" value="Ribosomal_eL8/eL30/eS12/Gad45"/>
</dbReference>
<dbReference type="InterPro" id="IPR029064">
    <property type="entry name" value="Ribosomal_eL30-like_sf"/>
</dbReference>
<evidence type="ECO:0000259" key="1">
    <source>
        <dbReference type="Pfam" id="PF01248"/>
    </source>
</evidence>
<dbReference type="Pfam" id="PF01248">
    <property type="entry name" value="Ribosomal_L7Ae"/>
    <property type="match status" value="1"/>
</dbReference>
<dbReference type="AlphaFoldDB" id="A0A1M4S6M5"/>
<dbReference type="SUPFAM" id="SSF55315">
    <property type="entry name" value="L30e-like"/>
    <property type="match status" value="1"/>
</dbReference>
<protein>
    <submittedName>
        <fullName evidence="2">Ribosomal protein L7Ae/L30e/S12e/Gadd45 family protein</fullName>
    </submittedName>
</protein>
<keyword evidence="2" id="KW-0689">Ribosomal protein</keyword>
<keyword evidence="2" id="KW-0687">Ribonucleoprotein</keyword>
<evidence type="ECO:0000313" key="3">
    <source>
        <dbReference type="Proteomes" id="UP000184251"/>
    </source>
</evidence>
<dbReference type="Proteomes" id="UP000184251">
    <property type="component" value="Unassembled WGS sequence"/>
</dbReference>
<gene>
    <name evidence="2" type="ORF">SAMN02746064_00111</name>
</gene>
<accession>A0A1M4S6M5</accession>